<keyword evidence="2" id="KW-0812">Transmembrane</keyword>
<organism evidence="3 4">
    <name type="scientific">Desulfovibrio intestinalis</name>
    <dbReference type="NCBI Taxonomy" id="58621"/>
    <lineage>
        <taxon>Bacteria</taxon>
        <taxon>Pseudomonadati</taxon>
        <taxon>Thermodesulfobacteriota</taxon>
        <taxon>Desulfovibrionia</taxon>
        <taxon>Desulfovibrionales</taxon>
        <taxon>Desulfovibrionaceae</taxon>
        <taxon>Desulfovibrio</taxon>
    </lineage>
</organism>
<dbReference type="EMBL" id="JACHGO010000007">
    <property type="protein sequence ID" value="MBB5144330.1"/>
    <property type="molecule type" value="Genomic_DNA"/>
</dbReference>
<feature type="transmembrane region" description="Helical" evidence="2">
    <location>
        <begin position="123"/>
        <end position="148"/>
    </location>
</feature>
<keyword evidence="2" id="KW-1133">Transmembrane helix</keyword>
<evidence type="ECO:0000313" key="3">
    <source>
        <dbReference type="EMBL" id="MBB5144330.1"/>
    </source>
</evidence>
<evidence type="ECO:0008006" key="5">
    <source>
        <dbReference type="Google" id="ProtNLM"/>
    </source>
</evidence>
<proteinExistence type="predicted"/>
<keyword evidence="2" id="KW-0472">Membrane</keyword>
<dbReference type="AlphaFoldDB" id="A0A7W8C5V2"/>
<evidence type="ECO:0000313" key="4">
    <source>
        <dbReference type="Proteomes" id="UP000539075"/>
    </source>
</evidence>
<sequence length="335" mass="35503">MPIPFIPLLLGGAALLAGGVGVAKGLEAKEDLDRAKRITERAQETFEKAKTRLEDMREETQEQLEKLGEVKRDIYEKMLLRFVESFDKIKNVEFKSNLTDDELVLDKVGFTEIRETTLRMTDYLGSAAASLTGGALAGLGAFGGAGLLASASTGVAISTLSGVAATNATLAWFGGGALAAGGMGMAGGMAVLGGVVAAPVLLVGGLIMASKAEAAKYDAYANLDKAEAAAEDMKIARSAARAIRRRTEEIHGILNQFIDPFTDLLDDLEDLVEDKVDYGTYSEQERKLVSVTGAYAKTVKNIVDTPIFDEEGRVTKASKAMLAGAQKSLIELANM</sequence>
<feature type="transmembrane region" description="Helical" evidence="2">
    <location>
        <begin position="185"/>
        <end position="207"/>
    </location>
</feature>
<gene>
    <name evidence="3" type="ORF">HNQ38_002441</name>
</gene>
<comment type="caution">
    <text evidence="3">The sequence shown here is derived from an EMBL/GenBank/DDBJ whole genome shotgun (WGS) entry which is preliminary data.</text>
</comment>
<dbReference type="Proteomes" id="UP000539075">
    <property type="component" value="Unassembled WGS sequence"/>
</dbReference>
<keyword evidence="1" id="KW-0175">Coiled coil</keyword>
<dbReference type="RefSeq" id="WP_183721071.1">
    <property type="nucleotide sequence ID" value="NZ_JACHGO010000007.1"/>
</dbReference>
<reference evidence="3 4" key="1">
    <citation type="submission" date="2020-08" db="EMBL/GenBank/DDBJ databases">
        <title>Genomic Encyclopedia of Type Strains, Phase IV (KMG-IV): sequencing the most valuable type-strain genomes for metagenomic binning, comparative biology and taxonomic classification.</title>
        <authorList>
            <person name="Goeker M."/>
        </authorList>
    </citation>
    <scope>NUCLEOTIDE SEQUENCE [LARGE SCALE GENOMIC DNA]</scope>
    <source>
        <strain evidence="3 4">DSM 11275</strain>
    </source>
</reference>
<protein>
    <recommendedName>
        <fullName evidence="5">Chemotaxis protein</fullName>
    </recommendedName>
</protein>
<keyword evidence="4" id="KW-1185">Reference proteome</keyword>
<feature type="coiled-coil region" evidence="1">
    <location>
        <begin position="32"/>
        <end position="77"/>
    </location>
</feature>
<name>A0A7W8C5V2_9BACT</name>
<evidence type="ECO:0000256" key="1">
    <source>
        <dbReference type="SAM" id="Coils"/>
    </source>
</evidence>
<accession>A0A7W8C5V2</accession>
<evidence type="ECO:0000256" key="2">
    <source>
        <dbReference type="SAM" id="Phobius"/>
    </source>
</evidence>